<accession>A0A9I9E503</accession>
<name>A0A9I9E503_CUCME</name>
<evidence type="ECO:0000313" key="1">
    <source>
        <dbReference type="EnsemblPlants" id="MELO3C028856.2.1"/>
    </source>
</evidence>
<organism evidence="1">
    <name type="scientific">Cucumis melo</name>
    <name type="common">Muskmelon</name>
    <dbReference type="NCBI Taxonomy" id="3656"/>
    <lineage>
        <taxon>Eukaryota</taxon>
        <taxon>Viridiplantae</taxon>
        <taxon>Streptophyta</taxon>
        <taxon>Embryophyta</taxon>
        <taxon>Tracheophyta</taxon>
        <taxon>Spermatophyta</taxon>
        <taxon>Magnoliopsida</taxon>
        <taxon>eudicotyledons</taxon>
        <taxon>Gunneridae</taxon>
        <taxon>Pentapetalae</taxon>
        <taxon>rosids</taxon>
        <taxon>fabids</taxon>
        <taxon>Cucurbitales</taxon>
        <taxon>Cucurbitaceae</taxon>
        <taxon>Benincaseae</taxon>
        <taxon>Cucumis</taxon>
    </lineage>
</organism>
<dbReference type="EnsemblPlants" id="MELO3C028856.2.1">
    <property type="protein sequence ID" value="MELO3C028856.2.1"/>
    <property type="gene ID" value="MELO3C028856.2"/>
</dbReference>
<dbReference type="Gramene" id="MELO3C028856.2.1">
    <property type="protein sequence ID" value="MELO3C028856.2.1"/>
    <property type="gene ID" value="MELO3C028856.2"/>
</dbReference>
<reference evidence="1" key="1">
    <citation type="submission" date="2023-03" db="UniProtKB">
        <authorList>
            <consortium name="EnsemblPlants"/>
        </authorList>
    </citation>
    <scope>IDENTIFICATION</scope>
</reference>
<dbReference type="AlphaFoldDB" id="A0A9I9E503"/>
<protein>
    <submittedName>
        <fullName evidence="1">Uncharacterized protein</fullName>
    </submittedName>
</protein>
<sequence length="32" mass="3685">MGLPLQERTPTIQNLVKMIVTKAFEIKAQRET</sequence>
<proteinExistence type="predicted"/>